<evidence type="ECO:0000256" key="3">
    <source>
        <dbReference type="ARBA" id="ARBA00022827"/>
    </source>
</evidence>
<dbReference type="InterPro" id="IPR050416">
    <property type="entry name" value="FAD-linked_Oxidoreductase"/>
</dbReference>
<organism evidence="6 7">
    <name type="scientific">Aspergillus ellipticus CBS 707.79</name>
    <dbReference type="NCBI Taxonomy" id="1448320"/>
    <lineage>
        <taxon>Eukaryota</taxon>
        <taxon>Fungi</taxon>
        <taxon>Dikarya</taxon>
        <taxon>Ascomycota</taxon>
        <taxon>Pezizomycotina</taxon>
        <taxon>Eurotiomycetes</taxon>
        <taxon>Eurotiomycetidae</taxon>
        <taxon>Eurotiales</taxon>
        <taxon>Aspergillaceae</taxon>
        <taxon>Aspergillus</taxon>
        <taxon>Aspergillus subgen. Circumdati</taxon>
    </lineage>
</organism>
<dbReference type="InterPro" id="IPR036318">
    <property type="entry name" value="FAD-bd_PCMH-like_sf"/>
</dbReference>
<evidence type="ECO:0000259" key="5">
    <source>
        <dbReference type="PROSITE" id="PS51387"/>
    </source>
</evidence>
<name>A0A319CWC6_9EURO</name>
<comment type="similarity">
    <text evidence="1">Belongs to the oxygen-dependent FAD-linked oxidoreductase family.</text>
</comment>
<dbReference type="STRING" id="1448320.A0A319CWC6"/>
<reference evidence="6 7" key="1">
    <citation type="submission" date="2018-02" db="EMBL/GenBank/DDBJ databases">
        <title>The genomes of Aspergillus section Nigri reveals drivers in fungal speciation.</title>
        <authorList>
            <consortium name="DOE Joint Genome Institute"/>
            <person name="Vesth T.C."/>
            <person name="Nybo J."/>
            <person name="Theobald S."/>
            <person name="Brandl J."/>
            <person name="Frisvad J.C."/>
            <person name="Nielsen K.F."/>
            <person name="Lyhne E.K."/>
            <person name="Kogle M.E."/>
            <person name="Kuo A."/>
            <person name="Riley R."/>
            <person name="Clum A."/>
            <person name="Nolan M."/>
            <person name="Lipzen A."/>
            <person name="Salamov A."/>
            <person name="Henrissat B."/>
            <person name="Wiebenga A."/>
            <person name="De vries R.P."/>
            <person name="Grigoriev I.V."/>
            <person name="Mortensen U.H."/>
            <person name="Andersen M.R."/>
            <person name="Baker S.E."/>
        </authorList>
    </citation>
    <scope>NUCLEOTIDE SEQUENCE [LARGE SCALE GENOMIC DNA]</scope>
    <source>
        <strain evidence="6 7">CBS 707.79</strain>
    </source>
</reference>
<keyword evidence="2" id="KW-0285">Flavoprotein</keyword>
<feature type="domain" description="FAD-binding PCMH-type" evidence="5">
    <location>
        <begin position="38"/>
        <end position="214"/>
    </location>
</feature>
<dbReference type="GO" id="GO:0071949">
    <property type="term" value="F:FAD binding"/>
    <property type="evidence" value="ECO:0007669"/>
    <property type="project" value="InterPro"/>
</dbReference>
<evidence type="ECO:0000313" key="6">
    <source>
        <dbReference type="EMBL" id="PYH88791.1"/>
    </source>
</evidence>
<sequence length="503" mass="55763">MDPVLQTLKVAFPRAQLFFPGERTYTTLNESYFSEMEREHTPACIFLPISTLDVSTFMRRMNPFLLQGEVVFAIRSGGQQFTPGCANIRNGITMDLTLLDGAEMREGGDNVVSIGPGERWGVVYDFLTAKGLGVTGSRRAECGVGGTVLGGGMSFFSSREGFVCDNVVNFEVVLASGDIVNANEHDNADLWMALRGGGNNFGVVTRFDMRTFTQGPFFGGSVYYESWEYQHQIEELVAFLTNPETSAAKEEVHLRIGLAYKKKWDRCMAQNQVWYTQPELNAPELEPFTTMALQVENMRSLGMTTMWEASKFQTHDLDGWNRLASSSSSLSREDGPDNGSCYRCAYMNTTVKAHVQTLKAASNAFLTSATTIRNVPGLMYSMSLQPYPVSLLENSARLGGNSMGLKPSDGPLVGVVLVAYWDHEEHDEMVVGAMKWMLGTVEDEAAARKTGVPFKLMNYSSDFQNPIASYGTLSRSNMRQVSKRVDPQGIFQHYVPGRFKLLA</sequence>
<gene>
    <name evidence="6" type="ORF">BO71DRAFT_126953</name>
</gene>
<dbReference type="PROSITE" id="PS51387">
    <property type="entry name" value="FAD_PCMH"/>
    <property type="match status" value="1"/>
</dbReference>
<keyword evidence="7" id="KW-1185">Reference proteome</keyword>
<dbReference type="OrthoDB" id="2151789at2759"/>
<dbReference type="GO" id="GO:0016491">
    <property type="term" value="F:oxidoreductase activity"/>
    <property type="evidence" value="ECO:0007669"/>
    <property type="project" value="UniProtKB-KW"/>
</dbReference>
<dbReference type="Proteomes" id="UP000247810">
    <property type="component" value="Unassembled WGS sequence"/>
</dbReference>
<proteinExistence type="inferred from homology"/>
<dbReference type="InterPro" id="IPR006094">
    <property type="entry name" value="Oxid_FAD_bind_N"/>
</dbReference>
<keyword evidence="4" id="KW-0560">Oxidoreductase</keyword>
<evidence type="ECO:0000256" key="2">
    <source>
        <dbReference type="ARBA" id="ARBA00022630"/>
    </source>
</evidence>
<dbReference type="InterPro" id="IPR016166">
    <property type="entry name" value="FAD-bd_PCMH"/>
</dbReference>
<dbReference type="SUPFAM" id="SSF56176">
    <property type="entry name" value="FAD-binding/transporter-associated domain-like"/>
    <property type="match status" value="1"/>
</dbReference>
<keyword evidence="3" id="KW-0274">FAD</keyword>
<protein>
    <submittedName>
        <fullName evidence="6">FAD-binding domain-containing protein</fullName>
    </submittedName>
</protein>
<accession>A0A319CWC6</accession>
<dbReference type="AlphaFoldDB" id="A0A319CWC6"/>
<dbReference type="EMBL" id="KZ826066">
    <property type="protein sequence ID" value="PYH88791.1"/>
    <property type="molecule type" value="Genomic_DNA"/>
</dbReference>
<dbReference type="PANTHER" id="PTHR42973:SF22">
    <property type="entry name" value="FAD-BINDING PCMH-TYPE DOMAIN-CONTAINING PROTEIN-RELATED"/>
    <property type="match status" value="1"/>
</dbReference>
<dbReference type="Pfam" id="PF01565">
    <property type="entry name" value="FAD_binding_4"/>
    <property type="match status" value="1"/>
</dbReference>
<evidence type="ECO:0000256" key="1">
    <source>
        <dbReference type="ARBA" id="ARBA00005466"/>
    </source>
</evidence>
<evidence type="ECO:0000256" key="4">
    <source>
        <dbReference type="ARBA" id="ARBA00023002"/>
    </source>
</evidence>
<evidence type="ECO:0000313" key="7">
    <source>
        <dbReference type="Proteomes" id="UP000247810"/>
    </source>
</evidence>
<dbReference type="Gene3D" id="3.30.465.10">
    <property type="match status" value="1"/>
</dbReference>
<dbReference type="VEuPathDB" id="FungiDB:BO71DRAFT_126953"/>
<dbReference type="InterPro" id="IPR016169">
    <property type="entry name" value="FAD-bd_PCMH_sub2"/>
</dbReference>
<dbReference type="PANTHER" id="PTHR42973">
    <property type="entry name" value="BINDING OXIDOREDUCTASE, PUTATIVE (AFU_ORTHOLOGUE AFUA_1G17690)-RELATED"/>
    <property type="match status" value="1"/>
</dbReference>